<dbReference type="OrthoDB" id="9806127at2"/>
<sequence>MATRPDRGARRAQRSTLAVLRRLGPYLRPIRGALALAIVAALAANLAGLSIPLVLQRVLDGPVAQRDLGALPPLLLAILALGVAEAGLFWLRRRVLSRPITGLEQRMRADLYRHLQGLPVAFHDRWQSGQLLSRATGDLATVRRFMNFSVVFLLANTFVLVAGLLLLLWLSPALAAVQAVAVLPLVALVSVYENRYRVVARQCQDQEGDLATTVEESVLGVRVLRAFGRGPHLTRRFVGQARELRWRELRRVRLLAVLWTICVVLPELVIAGQLALGGYAVAQGAMTVGTLVAAITATSYLEWPIQSLGWMLAEANNAAAACERIWEVFDAPLSIADPERPRALAPPTRGHLRFEGVRFAHPGADGDLLRGVDLEVRPGETVALVGATGCGKTALTALVPRLHDVTGGRVLVDGVDVRELPVAELRRVVGTAFEDPVLFSASVRENVKLGVPEATDEQVWAALRVAHAAEFVAALPWGLSTRIGEQGLSLSGGQRQRLALARAVLGRPAVLVLDDPLSALDVHTEAEVEAALRQVLRDATALVVAHRPSTVRLADRVALLSGGRVVAVGTHEELSGTCREYRALMSTVDGRVDGHVDGKADGRTAGQRPDSTGNDAGEVTTR</sequence>
<dbReference type="PANTHER" id="PTHR43394">
    <property type="entry name" value="ATP-DEPENDENT PERMEASE MDL1, MITOCHONDRIAL"/>
    <property type="match status" value="1"/>
</dbReference>
<dbReference type="SMART" id="SM00382">
    <property type="entry name" value="AAA"/>
    <property type="match status" value="1"/>
</dbReference>
<reference evidence="14 15" key="1">
    <citation type="submission" date="2016-11" db="EMBL/GenBank/DDBJ databases">
        <authorList>
            <person name="Jaros S."/>
            <person name="Januszkiewicz K."/>
            <person name="Wedrychowicz H."/>
        </authorList>
    </citation>
    <scope>NUCLEOTIDE SEQUENCE [LARGE SCALE GENOMIC DNA]</scope>
    <source>
        <strain evidence="14 15">DSM 44523</strain>
    </source>
</reference>
<keyword evidence="3" id="KW-1003">Cell membrane</keyword>
<dbReference type="GO" id="GO:0005886">
    <property type="term" value="C:plasma membrane"/>
    <property type="evidence" value="ECO:0007669"/>
    <property type="project" value="UniProtKB-SubCell"/>
</dbReference>
<accession>A0A1M5PIZ6</accession>
<feature type="transmembrane region" description="Helical" evidence="11">
    <location>
        <begin position="74"/>
        <end position="91"/>
    </location>
</feature>
<evidence type="ECO:0000256" key="6">
    <source>
        <dbReference type="ARBA" id="ARBA00022840"/>
    </source>
</evidence>
<comment type="subcellular location">
    <subcellularLocation>
        <location evidence="1">Cell membrane</location>
        <topology evidence="1">Multi-pass membrane protein</topology>
    </subcellularLocation>
</comment>
<evidence type="ECO:0000259" key="12">
    <source>
        <dbReference type="PROSITE" id="PS50893"/>
    </source>
</evidence>
<feature type="transmembrane region" description="Helical" evidence="11">
    <location>
        <begin position="148"/>
        <end position="169"/>
    </location>
</feature>
<dbReference type="GO" id="GO:0016887">
    <property type="term" value="F:ATP hydrolysis activity"/>
    <property type="evidence" value="ECO:0007669"/>
    <property type="project" value="InterPro"/>
</dbReference>
<dbReference type="Gene3D" id="3.40.50.300">
    <property type="entry name" value="P-loop containing nucleotide triphosphate hydrolases"/>
    <property type="match status" value="1"/>
</dbReference>
<evidence type="ECO:0000256" key="2">
    <source>
        <dbReference type="ARBA" id="ARBA00022448"/>
    </source>
</evidence>
<protein>
    <submittedName>
        <fullName evidence="14">ATP-binding cassette, subfamily B</fullName>
    </submittedName>
</protein>
<dbReference type="SUPFAM" id="SSF90123">
    <property type="entry name" value="ABC transporter transmembrane region"/>
    <property type="match status" value="1"/>
</dbReference>
<keyword evidence="8 11" id="KW-0472">Membrane</keyword>
<dbReference type="GO" id="GO:0015421">
    <property type="term" value="F:ABC-type oligopeptide transporter activity"/>
    <property type="evidence" value="ECO:0007669"/>
    <property type="project" value="TreeGrafter"/>
</dbReference>
<evidence type="ECO:0000256" key="10">
    <source>
        <dbReference type="SAM" id="MobiDB-lite"/>
    </source>
</evidence>
<dbReference type="PANTHER" id="PTHR43394:SF1">
    <property type="entry name" value="ATP-BINDING CASSETTE SUB-FAMILY B MEMBER 10, MITOCHONDRIAL"/>
    <property type="match status" value="1"/>
</dbReference>
<dbReference type="FunFam" id="3.40.50.300:FF:000299">
    <property type="entry name" value="ABC transporter ATP-binding protein/permease"/>
    <property type="match status" value="1"/>
</dbReference>
<evidence type="ECO:0000256" key="9">
    <source>
        <dbReference type="ARBA" id="ARBA00061644"/>
    </source>
</evidence>
<feature type="transmembrane region" description="Helical" evidence="11">
    <location>
        <begin position="32"/>
        <end position="54"/>
    </location>
</feature>
<evidence type="ECO:0000256" key="1">
    <source>
        <dbReference type="ARBA" id="ARBA00004651"/>
    </source>
</evidence>
<dbReference type="SUPFAM" id="SSF52540">
    <property type="entry name" value="P-loop containing nucleoside triphosphate hydrolases"/>
    <property type="match status" value="1"/>
</dbReference>
<proteinExistence type="inferred from homology"/>
<dbReference type="RefSeq" id="WP_073489921.1">
    <property type="nucleotide sequence ID" value="NZ_FQVN01000018.1"/>
</dbReference>
<dbReference type="Pfam" id="PF00005">
    <property type="entry name" value="ABC_tran"/>
    <property type="match status" value="1"/>
</dbReference>
<comment type="similarity">
    <text evidence="9">Belongs to the ABC transporter superfamily. Lipid exporter (TC 3.A.1.106) family.</text>
</comment>
<evidence type="ECO:0000256" key="7">
    <source>
        <dbReference type="ARBA" id="ARBA00022989"/>
    </source>
</evidence>
<dbReference type="EMBL" id="FQVN01000018">
    <property type="protein sequence ID" value="SHH01675.1"/>
    <property type="molecule type" value="Genomic_DNA"/>
</dbReference>
<dbReference type="Pfam" id="PF00664">
    <property type="entry name" value="ABC_membrane"/>
    <property type="match status" value="1"/>
</dbReference>
<dbReference type="PROSITE" id="PS00211">
    <property type="entry name" value="ABC_TRANSPORTER_1"/>
    <property type="match status" value="1"/>
</dbReference>
<evidence type="ECO:0000256" key="11">
    <source>
        <dbReference type="SAM" id="Phobius"/>
    </source>
</evidence>
<gene>
    <name evidence="14" type="ORF">SAMN05444320_11881</name>
</gene>
<dbReference type="InterPro" id="IPR003593">
    <property type="entry name" value="AAA+_ATPase"/>
</dbReference>
<dbReference type="InterPro" id="IPR003439">
    <property type="entry name" value="ABC_transporter-like_ATP-bd"/>
</dbReference>
<dbReference type="PROSITE" id="PS50929">
    <property type="entry name" value="ABC_TM1F"/>
    <property type="match status" value="1"/>
</dbReference>
<organism evidence="14 15">
    <name type="scientific">Streptoalloteichus hindustanus</name>
    <dbReference type="NCBI Taxonomy" id="2017"/>
    <lineage>
        <taxon>Bacteria</taxon>
        <taxon>Bacillati</taxon>
        <taxon>Actinomycetota</taxon>
        <taxon>Actinomycetes</taxon>
        <taxon>Pseudonocardiales</taxon>
        <taxon>Pseudonocardiaceae</taxon>
        <taxon>Streptoalloteichus</taxon>
    </lineage>
</organism>
<evidence type="ECO:0000259" key="13">
    <source>
        <dbReference type="PROSITE" id="PS50929"/>
    </source>
</evidence>
<keyword evidence="15" id="KW-1185">Reference proteome</keyword>
<dbReference type="InterPro" id="IPR036640">
    <property type="entry name" value="ABC1_TM_sf"/>
</dbReference>
<evidence type="ECO:0000256" key="4">
    <source>
        <dbReference type="ARBA" id="ARBA00022692"/>
    </source>
</evidence>
<dbReference type="Proteomes" id="UP000184501">
    <property type="component" value="Unassembled WGS sequence"/>
</dbReference>
<dbReference type="PROSITE" id="PS50893">
    <property type="entry name" value="ABC_TRANSPORTER_2"/>
    <property type="match status" value="1"/>
</dbReference>
<keyword evidence="4 11" id="KW-0812">Transmembrane</keyword>
<feature type="region of interest" description="Disordered" evidence="10">
    <location>
        <begin position="592"/>
        <end position="622"/>
    </location>
</feature>
<dbReference type="InterPro" id="IPR017871">
    <property type="entry name" value="ABC_transporter-like_CS"/>
</dbReference>
<evidence type="ECO:0000313" key="15">
    <source>
        <dbReference type="Proteomes" id="UP000184501"/>
    </source>
</evidence>
<feature type="domain" description="ABC transporter" evidence="12">
    <location>
        <begin position="352"/>
        <end position="587"/>
    </location>
</feature>
<evidence type="ECO:0000256" key="8">
    <source>
        <dbReference type="ARBA" id="ARBA00023136"/>
    </source>
</evidence>
<feature type="transmembrane region" description="Helical" evidence="11">
    <location>
        <begin position="175"/>
        <end position="192"/>
    </location>
</feature>
<dbReference type="Gene3D" id="1.20.1560.10">
    <property type="entry name" value="ABC transporter type 1, transmembrane domain"/>
    <property type="match status" value="1"/>
</dbReference>
<feature type="transmembrane region" description="Helical" evidence="11">
    <location>
        <begin position="252"/>
        <end position="274"/>
    </location>
</feature>
<dbReference type="InterPro" id="IPR027417">
    <property type="entry name" value="P-loop_NTPase"/>
</dbReference>
<keyword evidence="6 14" id="KW-0067">ATP-binding</keyword>
<evidence type="ECO:0000256" key="3">
    <source>
        <dbReference type="ARBA" id="ARBA00022475"/>
    </source>
</evidence>
<evidence type="ECO:0000256" key="5">
    <source>
        <dbReference type="ARBA" id="ARBA00022741"/>
    </source>
</evidence>
<keyword evidence="7 11" id="KW-1133">Transmembrane helix</keyword>
<evidence type="ECO:0000313" key="14">
    <source>
        <dbReference type="EMBL" id="SHH01675.1"/>
    </source>
</evidence>
<dbReference type="GO" id="GO:0005524">
    <property type="term" value="F:ATP binding"/>
    <property type="evidence" value="ECO:0007669"/>
    <property type="project" value="UniProtKB-KW"/>
</dbReference>
<dbReference type="InterPro" id="IPR011527">
    <property type="entry name" value="ABC1_TM_dom"/>
</dbReference>
<dbReference type="InterPro" id="IPR039421">
    <property type="entry name" value="Type_1_exporter"/>
</dbReference>
<feature type="compositionally biased region" description="Polar residues" evidence="10">
    <location>
        <begin position="609"/>
        <end position="622"/>
    </location>
</feature>
<dbReference type="AlphaFoldDB" id="A0A1M5PIZ6"/>
<name>A0A1M5PIZ6_STRHI</name>
<feature type="domain" description="ABC transmembrane type-1" evidence="13">
    <location>
        <begin position="35"/>
        <end position="317"/>
    </location>
</feature>
<keyword evidence="5" id="KW-0547">Nucleotide-binding</keyword>
<feature type="compositionally biased region" description="Basic and acidic residues" evidence="10">
    <location>
        <begin position="592"/>
        <end position="602"/>
    </location>
</feature>
<keyword evidence="2" id="KW-0813">Transport</keyword>
<dbReference type="STRING" id="2017.SAMN05444320_11881"/>